<comment type="caution">
    <text evidence="2">The sequence shown here is derived from an EMBL/GenBank/DDBJ whole genome shotgun (WGS) entry which is preliminary data.</text>
</comment>
<evidence type="ECO:0000313" key="3">
    <source>
        <dbReference type="Proteomes" id="UP000023152"/>
    </source>
</evidence>
<feature type="region of interest" description="Disordered" evidence="1">
    <location>
        <begin position="284"/>
        <end position="309"/>
    </location>
</feature>
<dbReference type="Proteomes" id="UP000023152">
    <property type="component" value="Unassembled WGS sequence"/>
</dbReference>
<name>X6MGK4_RETFI</name>
<evidence type="ECO:0000256" key="1">
    <source>
        <dbReference type="SAM" id="MobiDB-lite"/>
    </source>
</evidence>
<accession>X6MGK4</accession>
<proteinExistence type="predicted"/>
<protein>
    <submittedName>
        <fullName evidence="2">Uncharacterized protein</fullName>
    </submittedName>
</protein>
<feature type="compositionally biased region" description="Basic and acidic residues" evidence="1">
    <location>
        <begin position="297"/>
        <end position="307"/>
    </location>
</feature>
<sequence>MTTATTMTTTTTTTTTATTTATATALGYSSYSDISVNDSLSNMPLQGKGGDESDDGLMDSGLVKQKETKKPLIELPMVVKRCSDVQLQSRPSRRNASPASPDTLLANTLAMKYIILDCEIWSQVASDIQHALYGWLNDFCMSGPSIFTMSKAFRAFPLCHVFAGSMTTTITSATAAATMATAAIVGTPPSTPIELPSSGSILDTVAIATATATAATTTTTTTMQQQLLARKWNAMRLRDLEVVDDMLCTLTHRQVDETAKRLCIYEFNLIVAFLTNNAVGLKNEHAQMQRPKSRSKAKNDKRTHSGDDQSVLSNFSWRSRSSDCKRFATHGDIIVEFMKILYSYIQVNMARWERHKKRSYESNEKKENPQRILPSPKSPSKINASILYDPEFQNNFLRMYDKLDILWFDHFFFPEVGAQVNRASLCLLARILTTSKKYTQKFRV</sequence>
<keyword evidence="3" id="KW-1185">Reference proteome</keyword>
<dbReference type="EMBL" id="ASPP01020898">
    <property type="protein sequence ID" value="ETO13014.1"/>
    <property type="molecule type" value="Genomic_DNA"/>
</dbReference>
<feature type="compositionally biased region" description="Basic and acidic residues" evidence="1">
    <location>
        <begin position="359"/>
        <end position="369"/>
    </location>
</feature>
<feature type="region of interest" description="Disordered" evidence="1">
    <location>
        <begin position="358"/>
        <end position="378"/>
    </location>
</feature>
<dbReference type="AlphaFoldDB" id="X6MGK4"/>
<evidence type="ECO:0000313" key="2">
    <source>
        <dbReference type="EMBL" id="ETO13014.1"/>
    </source>
</evidence>
<reference evidence="2 3" key="1">
    <citation type="journal article" date="2013" name="Curr. Biol.">
        <title>The Genome of the Foraminiferan Reticulomyxa filosa.</title>
        <authorList>
            <person name="Glockner G."/>
            <person name="Hulsmann N."/>
            <person name="Schleicher M."/>
            <person name="Noegel A.A."/>
            <person name="Eichinger L."/>
            <person name="Gallinger C."/>
            <person name="Pawlowski J."/>
            <person name="Sierra R."/>
            <person name="Euteneuer U."/>
            <person name="Pillet L."/>
            <person name="Moustafa A."/>
            <person name="Platzer M."/>
            <person name="Groth M."/>
            <person name="Szafranski K."/>
            <person name="Schliwa M."/>
        </authorList>
    </citation>
    <scope>NUCLEOTIDE SEQUENCE [LARGE SCALE GENOMIC DNA]</scope>
</reference>
<gene>
    <name evidence="2" type="ORF">RFI_24361</name>
</gene>
<organism evidence="2 3">
    <name type="scientific">Reticulomyxa filosa</name>
    <dbReference type="NCBI Taxonomy" id="46433"/>
    <lineage>
        <taxon>Eukaryota</taxon>
        <taxon>Sar</taxon>
        <taxon>Rhizaria</taxon>
        <taxon>Retaria</taxon>
        <taxon>Foraminifera</taxon>
        <taxon>Monothalamids</taxon>
        <taxon>Reticulomyxidae</taxon>
        <taxon>Reticulomyxa</taxon>
    </lineage>
</organism>